<dbReference type="EMBL" id="BOVK01000022">
    <property type="protein sequence ID" value="GIQ69015.1"/>
    <property type="molecule type" value="Genomic_DNA"/>
</dbReference>
<reference evidence="1" key="1">
    <citation type="submission" date="2021-04" db="EMBL/GenBank/DDBJ databases">
        <title>Draft genome sequence of Xylanibacillus composti strain K13.</title>
        <authorList>
            <person name="Uke A."/>
            <person name="Chhe C."/>
            <person name="Baramee S."/>
            <person name="Kosugi A."/>
        </authorList>
    </citation>
    <scope>NUCLEOTIDE SEQUENCE</scope>
    <source>
        <strain evidence="1">K13</strain>
    </source>
</reference>
<comment type="caution">
    <text evidence="1">The sequence shown here is derived from an EMBL/GenBank/DDBJ whole genome shotgun (WGS) entry which is preliminary data.</text>
</comment>
<dbReference type="AlphaFoldDB" id="A0A8J4M1M6"/>
<gene>
    <name evidence="1" type="ORF">XYCOK13_18390</name>
</gene>
<name>A0A8J4M1M6_9BACL</name>
<organism evidence="1 2">
    <name type="scientific">Xylanibacillus composti</name>
    <dbReference type="NCBI Taxonomy" id="1572762"/>
    <lineage>
        <taxon>Bacteria</taxon>
        <taxon>Bacillati</taxon>
        <taxon>Bacillota</taxon>
        <taxon>Bacilli</taxon>
        <taxon>Bacillales</taxon>
        <taxon>Paenibacillaceae</taxon>
        <taxon>Xylanibacillus</taxon>
    </lineage>
</organism>
<dbReference type="Proteomes" id="UP000677918">
    <property type="component" value="Unassembled WGS sequence"/>
</dbReference>
<keyword evidence="2" id="KW-1185">Reference proteome</keyword>
<dbReference type="RefSeq" id="WP_213411823.1">
    <property type="nucleotide sequence ID" value="NZ_BOVK01000022.1"/>
</dbReference>
<sequence length="50" mass="5616">MNNSACIGYAILACKALGMTRDELQKLESAMLSILDRYTEDEAEDAYRNN</sequence>
<evidence type="ECO:0000313" key="1">
    <source>
        <dbReference type="EMBL" id="GIQ69015.1"/>
    </source>
</evidence>
<evidence type="ECO:0000313" key="2">
    <source>
        <dbReference type="Proteomes" id="UP000677918"/>
    </source>
</evidence>
<protein>
    <submittedName>
        <fullName evidence="1">Uncharacterized protein</fullName>
    </submittedName>
</protein>
<accession>A0A8J4M1M6</accession>
<proteinExistence type="predicted"/>